<evidence type="ECO:0000313" key="1">
    <source>
        <dbReference type="EMBL" id="PHM54898.1"/>
    </source>
</evidence>
<protein>
    <submittedName>
        <fullName evidence="1">Uncharacterized protein</fullName>
    </submittedName>
</protein>
<sequence>MRVEKQIEWGTKLFCFNSWGLSRDPFSGMYRYICYFYEIPFGGFGNGDFDALCKKAIIDINNSGRSEKKRLITCSLMKAKILLKALSIYVK</sequence>
<comment type="caution">
    <text evidence="1">The sequence shown here is derived from an EMBL/GenBank/DDBJ whole genome shotgun (WGS) entry which is preliminary data.</text>
</comment>
<dbReference type="EMBL" id="NJAI01000004">
    <property type="protein sequence ID" value="PHM54898.1"/>
    <property type="molecule type" value="Genomic_DNA"/>
</dbReference>
<accession>A0A2G0Q6P9</accession>
<organism evidence="1 2">
    <name type="scientific">Xenorhabdus hominickii</name>
    <dbReference type="NCBI Taxonomy" id="351679"/>
    <lineage>
        <taxon>Bacteria</taxon>
        <taxon>Pseudomonadati</taxon>
        <taxon>Pseudomonadota</taxon>
        <taxon>Gammaproteobacteria</taxon>
        <taxon>Enterobacterales</taxon>
        <taxon>Morganellaceae</taxon>
        <taxon>Xenorhabdus</taxon>
    </lineage>
</organism>
<name>A0A2G0Q6P9_XENHO</name>
<gene>
    <name evidence="1" type="ORF">Xhom_02865</name>
</gene>
<evidence type="ECO:0000313" key="2">
    <source>
        <dbReference type="Proteomes" id="UP000225433"/>
    </source>
</evidence>
<reference evidence="1 2" key="1">
    <citation type="journal article" date="2017" name="Nat. Microbiol.">
        <title>Natural product diversity associated with the nematode symbionts Photorhabdus and Xenorhabdus.</title>
        <authorList>
            <person name="Tobias N.J."/>
            <person name="Wolff H."/>
            <person name="Djahanschiri B."/>
            <person name="Grundmann F."/>
            <person name="Kronenwerth M."/>
            <person name="Shi Y.M."/>
            <person name="Simonyi S."/>
            <person name="Grun P."/>
            <person name="Shapiro-Ilan D."/>
            <person name="Pidot S.J."/>
            <person name="Stinear T.P."/>
            <person name="Ebersberger I."/>
            <person name="Bode H.B."/>
        </authorList>
    </citation>
    <scope>NUCLEOTIDE SEQUENCE [LARGE SCALE GENOMIC DNA]</scope>
    <source>
        <strain evidence="1 2">DSM 17903</strain>
    </source>
</reference>
<dbReference type="AlphaFoldDB" id="A0A2G0Q6P9"/>
<dbReference type="Proteomes" id="UP000225433">
    <property type="component" value="Unassembled WGS sequence"/>
</dbReference>
<proteinExistence type="predicted"/>